<dbReference type="Gene3D" id="3.40.50.150">
    <property type="entry name" value="Vaccinia Virus protein VP39"/>
    <property type="match status" value="1"/>
</dbReference>
<dbReference type="InterPro" id="IPR041698">
    <property type="entry name" value="Methyltransf_25"/>
</dbReference>
<dbReference type="Proteomes" id="UP000199600">
    <property type="component" value="Unassembled WGS sequence"/>
</dbReference>
<feature type="domain" description="Methyltransferase" evidence="1">
    <location>
        <begin position="98"/>
        <end position="189"/>
    </location>
</feature>
<organism evidence="2 3">
    <name type="scientific">Candidatus Propionivibrio aalborgensis</name>
    <dbReference type="NCBI Taxonomy" id="1860101"/>
    <lineage>
        <taxon>Bacteria</taxon>
        <taxon>Pseudomonadati</taxon>
        <taxon>Pseudomonadota</taxon>
        <taxon>Betaproteobacteria</taxon>
        <taxon>Rhodocyclales</taxon>
        <taxon>Rhodocyclaceae</taxon>
        <taxon>Propionivibrio</taxon>
    </lineage>
</organism>
<dbReference type="Pfam" id="PF13649">
    <property type="entry name" value="Methyltransf_25"/>
    <property type="match status" value="1"/>
</dbReference>
<name>A0A1A8XSH0_9RHOO</name>
<evidence type="ECO:0000259" key="1">
    <source>
        <dbReference type="Pfam" id="PF13649"/>
    </source>
</evidence>
<dbReference type="SUPFAM" id="SSF53335">
    <property type="entry name" value="S-adenosyl-L-methionine-dependent methyltransferases"/>
    <property type="match status" value="1"/>
</dbReference>
<dbReference type="GO" id="GO:0032259">
    <property type="term" value="P:methylation"/>
    <property type="evidence" value="ECO:0007669"/>
    <property type="project" value="UniProtKB-KW"/>
</dbReference>
<keyword evidence="3" id="KW-1185">Reference proteome</keyword>
<keyword evidence="2" id="KW-0489">Methyltransferase</keyword>
<dbReference type="GO" id="GO:0008168">
    <property type="term" value="F:methyltransferase activity"/>
    <property type="evidence" value="ECO:0007669"/>
    <property type="project" value="UniProtKB-KW"/>
</dbReference>
<evidence type="ECO:0000313" key="2">
    <source>
        <dbReference type="EMBL" id="SBT07457.1"/>
    </source>
</evidence>
<evidence type="ECO:0000313" key="3">
    <source>
        <dbReference type="Proteomes" id="UP000199600"/>
    </source>
</evidence>
<protein>
    <submittedName>
        <fullName evidence="2">Methyltransferase type 12</fullName>
    </submittedName>
</protein>
<gene>
    <name evidence="2" type="ORF">PROAA_220021</name>
</gene>
<dbReference type="EMBL" id="FLQY01000135">
    <property type="protein sequence ID" value="SBT07457.1"/>
    <property type="molecule type" value="Genomic_DNA"/>
</dbReference>
<dbReference type="AlphaFoldDB" id="A0A1A8XSH0"/>
<dbReference type="CDD" id="cd02440">
    <property type="entry name" value="AdoMet_MTases"/>
    <property type="match status" value="1"/>
</dbReference>
<accession>A0A1A8XSH0</accession>
<keyword evidence="2" id="KW-0808">Transferase</keyword>
<dbReference type="InterPro" id="IPR029063">
    <property type="entry name" value="SAM-dependent_MTases_sf"/>
</dbReference>
<proteinExistence type="predicted"/>
<reference evidence="2 3" key="1">
    <citation type="submission" date="2016-06" db="EMBL/GenBank/DDBJ databases">
        <authorList>
            <person name="Kjaerup R.B."/>
            <person name="Dalgaard T.S."/>
            <person name="Juul-Madsen H.R."/>
        </authorList>
    </citation>
    <scope>NUCLEOTIDE SEQUENCE [LARGE SCALE GENOMIC DNA]</scope>
    <source>
        <strain evidence="2">2</strain>
    </source>
</reference>
<sequence>MTVAHSLNSIGSMLIKLWREKTSVRRDDWFKLVCESYEHPPVFHKGVELPGFPPDSIQINTTGKAGVGTLMEAFVFYQDCQETFAALGKPLSEVDKLLDFGVGWGRIARFFLSEMPLENIFGVDVMAEFVDICKKTFRSDNFYVTSPFPPTALPNGVFDYVVGYSVFSHLSEKACHEWMSEFHRITEPGALIALTTRGRPFFDYCESLKDKGFGGYRDALSIMFSDFDEARARYDRGEFVHSNANGVTGGGAMTSDFYGETFIPEQYAREAYAEMFFLERFLFDSSRQSHPIMFFRRR</sequence>